<dbReference type="InterPro" id="IPR032466">
    <property type="entry name" value="Metal_Hydrolase"/>
</dbReference>
<dbReference type="EMBL" id="JAELUP010000103">
    <property type="protein sequence ID" value="MBJ6363571.1"/>
    <property type="molecule type" value="Genomic_DNA"/>
</dbReference>
<comment type="cofactor">
    <cofactor evidence="4">
        <name>Zn(2+)</name>
        <dbReference type="ChEBI" id="CHEBI:29105"/>
    </cofactor>
    <text evidence="4">Binds 1 zinc ion per subunit.</text>
</comment>
<dbReference type="SUPFAM" id="SSF51556">
    <property type="entry name" value="Metallo-dependent hydrolases"/>
    <property type="match status" value="1"/>
</dbReference>
<keyword evidence="7" id="KW-1185">Reference proteome</keyword>
<dbReference type="SUPFAM" id="SSF51338">
    <property type="entry name" value="Composite domain of metallo-dependent hydrolases"/>
    <property type="match status" value="1"/>
</dbReference>
<dbReference type="EC" id="3.5.4.31" evidence="4"/>
<dbReference type="AlphaFoldDB" id="A0A934J2H4"/>
<accession>A0A934J2H4</accession>
<dbReference type="InterPro" id="IPR011059">
    <property type="entry name" value="Metal-dep_hydrolase_composite"/>
</dbReference>
<organism evidence="6 7">
    <name type="scientific">Paenibacillus roseus</name>
    <dbReference type="NCBI Taxonomy" id="2798579"/>
    <lineage>
        <taxon>Bacteria</taxon>
        <taxon>Bacillati</taxon>
        <taxon>Bacillota</taxon>
        <taxon>Bacilli</taxon>
        <taxon>Bacillales</taxon>
        <taxon>Paenibacillaceae</taxon>
        <taxon>Paenibacillus</taxon>
    </lineage>
</organism>
<evidence type="ECO:0000256" key="4">
    <source>
        <dbReference type="HAMAP-Rule" id="MF_01281"/>
    </source>
</evidence>
<keyword evidence="1 4" id="KW-0479">Metal-binding</keyword>
<dbReference type="PANTHER" id="PTHR43794:SF11">
    <property type="entry name" value="AMIDOHYDROLASE-RELATED DOMAIN-CONTAINING PROTEIN"/>
    <property type="match status" value="1"/>
</dbReference>
<dbReference type="GO" id="GO:0090614">
    <property type="term" value="F:5'-methylthioadenosine deaminase activity"/>
    <property type="evidence" value="ECO:0007669"/>
    <property type="project" value="UniProtKB-UniRule"/>
</dbReference>
<evidence type="ECO:0000313" key="7">
    <source>
        <dbReference type="Proteomes" id="UP000640274"/>
    </source>
</evidence>
<keyword evidence="2 4" id="KW-0378">Hydrolase</keyword>
<dbReference type="InterPro" id="IPR050287">
    <property type="entry name" value="MTA/SAH_deaminase"/>
</dbReference>
<dbReference type="HAMAP" id="MF_01281">
    <property type="entry name" value="MTA_SAH_deamin"/>
    <property type="match status" value="1"/>
</dbReference>
<dbReference type="EC" id="3.5.4.28" evidence="4"/>
<comment type="caution">
    <text evidence="4">Lacks conserved residue(s) required for the propagation of feature annotation.</text>
</comment>
<feature type="binding site" evidence="4">
    <location>
        <position position="219"/>
    </location>
    <ligand>
        <name>substrate</name>
    </ligand>
</feature>
<dbReference type="RefSeq" id="WP_199021339.1">
    <property type="nucleotide sequence ID" value="NZ_JAELUP010000103.1"/>
</dbReference>
<feature type="binding site" evidence="4">
    <location>
        <position position="149"/>
    </location>
    <ligand>
        <name>substrate</name>
    </ligand>
</feature>
<sequence length="436" mass="48558">MTMSRLWIENGIFVTMDDEALVVRGHMVVENDLIVYIGADAPDASLTEGAQIINGKGQLFMPGLINTHGHAAMSLLRGYSDDETLQVWLQQYMWPMEGKYQDEDTRTGTSLAVLEMLKSGTTTFVDMYDRMDIVAQVVEQSGIRAWLTRGAIGLCSEEEQRAKLEEAIAFAKNWNGKGEGRIRTMMSPHAPYTCPPAFIEQFVQAAHDLDLPMHTHMSETLAEVEQNVRDYGSRPVEHLLKLGFFSRPSFVAHGVHLNDEEIAILKAHQVSISHNPASNLKLASGVARVPDLLRAGVTVSLGTDSAASNNNLNLFNEIRLAALIHKGVSGDPTAIPALTALRMGTVYGARTLWQEHEIGRLKSGMKADFIALDIEQAHFYPQTDFISHLVYAASGRDVRHVWVNGRQVVENRQCLFIDEERVRHEAQVRFEALGQR</sequence>
<comment type="caution">
    <text evidence="6">The sequence shown here is derived from an EMBL/GenBank/DDBJ whole genome shotgun (WGS) entry which is preliminary data.</text>
</comment>
<dbReference type="GO" id="GO:0046872">
    <property type="term" value="F:metal ion binding"/>
    <property type="evidence" value="ECO:0007669"/>
    <property type="project" value="UniProtKB-KW"/>
</dbReference>
<feature type="domain" description="Amidohydrolase-related" evidence="5">
    <location>
        <begin position="61"/>
        <end position="408"/>
    </location>
</feature>
<dbReference type="PANTHER" id="PTHR43794">
    <property type="entry name" value="AMINOHYDROLASE SSNA-RELATED"/>
    <property type="match status" value="1"/>
</dbReference>
<dbReference type="InterPro" id="IPR023512">
    <property type="entry name" value="Deaminase_MtaD/DadD"/>
</dbReference>
<evidence type="ECO:0000256" key="2">
    <source>
        <dbReference type="ARBA" id="ARBA00022801"/>
    </source>
</evidence>
<feature type="binding site" evidence="4">
    <location>
        <position position="70"/>
    </location>
    <ligand>
        <name>Zn(2+)</name>
        <dbReference type="ChEBI" id="CHEBI:29105"/>
    </ligand>
</feature>
<dbReference type="CDD" id="cd01298">
    <property type="entry name" value="ATZ_TRZ_like"/>
    <property type="match status" value="1"/>
</dbReference>
<comment type="similarity">
    <text evidence="4">Belongs to the metallo-dependent hydrolases superfamily. MTA/SAH deaminase family.</text>
</comment>
<comment type="catalytic activity">
    <reaction evidence="4">
        <text>S-methyl-5'-thioadenosine + H2O + H(+) = S-methyl-5'-thioinosine + NH4(+)</text>
        <dbReference type="Rhea" id="RHEA:25025"/>
        <dbReference type="ChEBI" id="CHEBI:15377"/>
        <dbReference type="ChEBI" id="CHEBI:15378"/>
        <dbReference type="ChEBI" id="CHEBI:17509"/>
        <dbReference type="ChEBI" id="CHEBI:28938"/>
        <dbReference type="ChEBI" id="CHEBI:48595"/>
        <dbReference type="EC" id="3.5.4.31"/>
    </reaction>
</comment>
<feature type="binding site" evidence="4">
    <location>
        <position position="216"/>
    </location>
    <ligand>
        <name>Zn(2+)</name>
        <dbReference type="ChEBI" id="CHEBI:29105"/>
    </ligand>
</feature>
<feature type="binding site" evidence="4">
    <location>
        <position position="304"/>
    </location>
    <ligand>
        <name>Zn(2+)</name>
        <dbReference type="ChEBI" id="CHEBI:29105"/>
    </ligand>
</feature>
<evidence type="ECO:0000313" key="6">
    <source>
        <dbReference type="EMBL" id="MBJ6363571.1"/>
    </source>
</evidence>
<name>A0A934J2H4_9BACL</name>
<dbReference type="Proteomes" id="UP000640274">
    <property type="component" value="Unassembled WGS sequence"/>
</dbReference>
<feature type="binding site" evidence="4">
    <location>
        <position position="97"/>
    </location>
    <ligand>
        <name>substrate</name>
    </ligand>
</feature>
<proteinExistence type="inferred from homology"/>
<evidence type="ECO:0000256" key="1">
    <source>
        <dbReference type="ARBA" id="ARBA00022723"/>
    </source>
</evidence>
<dbReference type="Pfam" id="PF01979">
    <property type="entry name" value="Amidohydro_1"/>
    <property type="match status" value="1"/>
</dbReference>
<evidence type="ECO:0000259" key="5">
    <source>
        <dbReference type="Pfam" id="PF01979"/>
    </source>
</evidence>
<keyword evidence="3 4" id="KW-0862">Zinc</keyword>
<reference evidence="6" key="1">
    <citation type="submission" date="2020-12" db="EMBL/GenBank/DDBJ databases">
        <authorList>
            <person name="Huq M.A."/>
        </authorList>
    </citation>
    <scope>NUCLEOTIDE SEQUENCE</scope>
    <source>
        <strain evidence="6">MAHUQ-46</strain>
    </source>
</reference>
<dbReference type="FunFam" id="3.20.20.140:FF:000014">
    <property type="entry name" value="5-methylthioadenosine/S-adenosylhomocysteine deaminase"/>
    <property type="match status" value="1"/>
</dbReference>
<feature type="binding site" evidence="4">
    <location>
        <position position="68"/>
    </location>
    <ligand>
        <name>Zn(2+)</name>
        <dbReference type="ChEBI" id="CHEBI:29105"/>
    </ligand>
</feature>
<dbReference type="Gene3D" id="3.20.20.140">
    <property type="entry name" value="Metal-dependent hydrolases"/>
    <property type="match status" value="1"/>
</dbReference>
<feature type="binding site" evidence="4">
    <location>
        <position position="304"/>
    </location>
    <ligand>
        <name>substrate</name>
    </ligand>
</feature>
<protein>
    <recommendedName>
        <fullName evidence="4">5-methylthioadenosine/S-adenosylhomocysteine deaminase</fullName>
        <shortName evidence="4">MTA/SAH deaminase</shortName>
        <ecNumber evidence="4">3.5.4.28</ecNumber>
        <ecNumber evidence="4">3.5.4.31</ecNumber>
    </recommendedName>
</protein>
<gene>
    <name evidence="4" type="primary">mtaD</name>
    <name evidence="6" type="ORF">JFN88_20390</name>
</gene>
<feature type="binding site" evidence="4">
    <location>
        <position position="189"/>
    </location>
    <ligand>
        <name>substrate</name>
    </ligand>
</feature>
<dbReference type="Gene3D" id="2.30.40.10">
    <property type="entry name" value="Urease, subunit C, domain 1"/>
    <property type="match status" value="1"/>
</dbReference>
<dbReference type="InterPro" id="IPR006680">
    <property type="entry name" value="Amidohydro-rel"/>
</dbReference>
<comment type="function">
    <text evidence="4">Catalyzes the deamination of 5-methylthioadenosine and S-adenosyl-L-homocysteine into 5-methylthioinosine and S-inosyl-L-homocysteine, respectively. Is also able to deaminate adenosine.</text>
</comment>
<comment type="catalytic activity">
    <reaction evidence="4">
        <text>S-adenosyl-L-homocysteine + H2O + H(+) = S-inosyl-L-homocysteine + NH4(+)</text>
        <dbReference type="Rhea" id="RHEA:20716"/>
        <dbReference type="ChEBI" id="CHEBI:15377"/>
        <dbReference type="ChEBI" id="CHEBI:15378"/>
        <dbReference type="ChEBI" id="CHEBI:28938"/>
        <dbReference type="ChEBI" id="CHEBI:57856"/>
        <dbReference type="ChEBI" id="CHEBI:57985"/>
        <dbReference type="EC" id="3.5.4.28"/>
    </reaction>
</comment>
<dbReference type="GO" id="GO:0050270">
    <property type="term" value="F:S-adenosylhomocysteine deaminase activity"/>
    <property type="evidence" value="ECO:0007669"/>
    <property type="project" value="UniProtKB-UniRule"/>
</dbReference>
<evidence type="ECO:0000256" key="3">
    <source>
        <dbReference type="ARBA" id="ARBA00022833"/>
    </source>
</evidence>